<proteinExistence type="predicted"/>
<dbReference type="Pfam" id="PF12878">
    <property type="entry name" value="SICA_beta"/>
    <property type="match status" value="2"/>
</dbReference>
<feature type="non-terminal residue" evidence="2">
    <location>
        <position position="1"/>
    </location>
</feature>
<gene>
    <name evidence="2" type="ORF">PKNH_0003900</name>
</gene>
<dbReference type="RefSeq" id="XP_038970131.1">
    <property type="nucleotide sequence ID" value="XM_039113465.1"/>
</dbReference>
<protein>
    <submittedName>
        <fullName evidence="2">SICAvar, type I</fullName>
    </submittedName>
</protein>
<sequence length="392" mass="43534">NTFWEDNGAVKALWDELAQAMITNWNNGNGAECDSMTNASPSDKTACKYLHAGFKELYKDPAAPPGAADLLKNNPSFRQTMGCFLLHAYAKHMKEKATCLIDDGIEQAFRKAGSCTSSSNGKCVPCQWDKDDKWKECTIKTDGQGGTETKVENKLNTIIDKDKDEAVKKAAQAVNDLQLCEQVKCVTARWWKEVKKSGQANAGTVEWDEVWKELKTQLTHLGEGITTKKGEVESHCSGLKDETGKEACLLIAAGLKNLYDIQDNTTDPVKASFKRTMQCVLLNAIADKLQGDSFPCKDERNVEKGINEAFKKSINEKIENTSGGCEDGNMKCFMCPRFKIPEDCRIKTNHSTSSKDTKLKEEIDKVLTNDDNNGGGKKEMEQIWNQSIKDIC</sequence>
<dbReference type="VEuPathDB" id="PlasmoDB:PKNH_0003900"/>
<dbReference type="AlphaFoldDB" id="A0A6H5FUW0"/>
<accession>A0A6H5FUW0</accession>
<dbReference type="InterPro" id="IPR024285">
    <property type="entry name" value="SICA_extracell_b"/>
</dbReference>
<reference evidence="2" key="1">
    <citation type="submission" date="2020-02" db="EMBL/GenBank/DDBJ databases">
        <authorList>
            <consortium name="Pathogen Informatics"/>
        </authorList>
    </citation>
    <scope>NUCLEOTIDE SEQUENCE [LARGE SCALE GENOMIC DNA]</scope>
    <source>
        <strain evidence="2">H</strain>
    </source>
</reference>
<dbReference type="GeneID" id="62347984"/>
<evidence type="ECO:0000313" key="3">
    <source>
        <dbReference type="Proteomes" id="UP000031513"/>
    </source>
</evidence>
<comment type="caution">
    <text evidence="2">The sequence shown here is derived from an EMBL/GenBank/DDBJ whole genome shotgun (WGS) entry which is preliminary data.</text>
</comment>
<feature type="non-terminal residue" evidence="2">
    <location>
        <position position="392"/>
    </location>
</feature>
<keyword evidence="3" id="KW-1185">Reference proteome</keyword>
<feature type="domain" description="Schizont-infected cell agglutination extracellular beta" evidence="1">
    <location>
        <begin position="178"/>
        <end position="346"/>
    </location>
</feature>
<name>A0A6H5FUW0_PLAKH</name>
<dbReference type="EMBL" id="CADCXE010000045">
    <property type="protein sequence ID" value="CAA9991401.1"/>
    <property type="molecule type" value="Genomic_DNA"/>
</dbReference>
<evidence type="ECO:0000313" key="2">
    <source>
        <dbReference type="EMBL" id="CAA9991401.1"/>
    </source>
</evidence>
<dbReference type="InParanoid" id="A0A6H5FUW0"/>
<organism evidence="2 3">
    <name type="scientific">Plasmodium knowlesi (strain H)</name>
    <dbReference type="NCBI Taxonomy" id="5851"/>
    <lineage>
        <taxon>Eukaryota</taxon>
        <taxon>Sar</taxon>
        <taxon>Alveolata</taxon>
        <taxon>Apicomplexa</taxon>
        <taxon>Aconoidasida</taxon>
        <taxon>Haemosporida</taxon>
        <taxon>Plasmodiidae</taxon>
        <taxon>Plasmodium</taxon>
        <taxon>Plasmodium (Plasmodium)</taxon>
    </lineage>
</organism>
<evidence type="ECO:0000259" key="1">
    <source>
        <dbReference type="Pfam" id="PF12878"/>
    </source>
</evidence>
<dbReference type="Proteomes" id="UP000031513">
    <property type="component" value="Unassembled WGS sequence"/>
</dbReference>
<feature type="domain" description="Schizont-infected cell agglutination extracellular beta" evidence="1">
    <location>
        <begin position="2"/>
        <end position="139"/>
    </location>
</feature>
<dbReference type="KEGG" id="pkn:PKNH_0003900"/>
<dbReference type="OrthoDB" id="10663865at2759"/>